<accession>F7XKK2</accession>
<keyword evidence="2" id="KW-1185">Reference proteome</keyword>
<dbReference type="AlphaFoldDB" id="F7XKK2"/>
<sequence>MDHKGKPQYNKIEAPLKQLKKDNLIESFKDKDRLGPGAKPTVYALISNLYVLNKLLEDVYSGYTFELMSTEYYHNLIPTMIEKSNIPQSCHGIMMKGLKYSPSLMKFTISGKLSDNKLLEEYAYNQIKARHYSLRDGFNVYEGTVKAFFLRIGDKNIRNEHFMSLVKIREEAESSLSSIMDQQKKNPLTRIVYDYLRMDALSKNIPDEIKKSKEFQNDFDDIVMESFLLSENNYVKPY</sequence>
<dbReference type="EMBL" id="CP002101">
    <property type="protein sequence ID" value="AEH60605.1"/>
    <property type="molecule type" value="Genomic_DNA"/>
</dbReference>
<organism evidence="1 2">
    <name type="scientific">Methanosalsum zhilinae (strain DSM 4017 / NBRC 107636 / OCM 62 / WeN5)</name>
    <name type="common">Methanohalophilus zhilinae</name>
    <dbReference type="NCBI Taxonomy" id="679901"/>
    <lineage>
        <taxon>Archaea</taxon>
        <taxon>Methanobacteriati</taxon>
        <taxon>Methanobacteriota</taxon>
        <taxon>Stenosarchaea group</taxon>
        <taxon>Methanomicrobia</taxon>
        <taxon>Methanosarcinales</taxon>
        <taxon>Methanosarcinaceae</taxon>
        <taxon>Methanosalsum</taxon>
    </lineage>
</organism>
<gene>
    <name evidence="1" type="ordered locus">Mzhil_0740</name>
</gene>
<dbReference type="RefSeq" id="WP_013898044.1">
    <property type="nucleotide sequence ID" value="NC_015676.1"/>
</dbReference>
<dbReference type="Proteomes" id="UP000006622">
    <property type="component" value="Chromosome"/>
</dbReference>
<dbReference type="HOGENOM" id="CLU_1163823_0_0_2"/>
<name>F7XKK2_METZD</name>
<dbReference type="GeneID" id="10822354"/>
<protein>
    <submittedName>
        <fullName evidence="1">Uncharacterized protein</fullName>
    </submittedName>
</protein>
<reference evidence="1" key="1">
    <citation type="submission" date="2010-07" db="EMBL/GenBank/DDBJ databases">
        <title>The complete genome of Methanosalsum zhilinae DSM 4017.</title>
        <authorList>
            <consortium name="US DOE Joint Genome Institute (JGI-PGF)"/>
            <person name="Lucas S."/>
            <person name="Copeland A."/>
            <person name="Lapidus A."/>
            <person name="Glavina del Rio T."/>
            <person name="Dalin E."/>
            <person name="Tice H."/>
            <person name="Bruce D."/>
            <person name="Goodwin L."/>
            <person name="Pitluck S."/>
            <person name="Kyrpides N."/>
            <person name="Mavromatis K."/>
            <person name="Ovchinnikova G."/>
            <person name="Daligault H."/>
            <person name="Detter J.C."/>
            <person name="Han C."/>
            <person name="Tapia R."/>
            <person name="Larimer F."/>
            <person name="Land M."/>
            <person name="Hauser L."/>
            <person name="Markowitz V."/>
            <person name="Cheng J.-F."/>
            <person name="Hugenholtz P."/>
            <person name="Woyke T."/>
            <person name="Wu D."/>
            <person name="Spring S."/>
            <person name="Schueler E."/>
            <person name="Brambilla E."/>
            <person name="Klenk H.-P."/>
            <person name="Eisen J.A."/>
        </authorList>
    </citation>
    <scope>NUCLEOTIDE SEQUENCE</scope>
    <source>
        <strain evidence="1">DSM 4017</strain>
    </source>
</reference>
<evidence type="ECO:0000313" key="1">
    <source>
        <dbReference type="EMBL" id="AEH60605.1"/>
    </source>
</evidence>
<evidence type="ECO:0000313" key="2">
    <source>
        <dbReference type="Proteomes" id="UP000006622"/>
    </source>
</evidence>
<dbReference type="KEGG" id="mzh:Mzhil_0740"/>
<proteinExistence type="predicted"/>